<dbReference type="PANTHER" id="PTHR41324:SF1">
    <property type="entry name" value="DUF2232 DOMAIN-CONTAINING PROTEIN"/>
    <property type="match status" value="1"/>
</dbReference>
<feature type="transmembrane region" description="Helical" evidence="1">
    <location>
        <begin position="246"/>
        <end position="265"/>
    </location>
</feature>
<dbReference type="PANTHER" id="PTHR41324">
    <property type="entry name" value="MEMBRANE PROTEIN-RELATED"/>
    <property type="match status" value="1"/>
</dbReference>
<feature type="transmembrane region" description="Helical" evidence="1">
    <location>
        <begin position="12"/>
        <end position="43"/>
    </location>
</feature>
<dbReference type="Proteomes" id="UP000570010">
    <property type="component" value="Unassembled WGS sequence"/>
</dbReference>
<gene>
    <name evidence="3" type="ORF">G4D64_10375</name>
    <name evidence="2" type="ORF">H1Z61_10980</name>
</gene>
<feature type="transmembrane region" description="Helical" evidence="1">
    <location>
        <begin position="175"/>
        <end position="195"/>
    </location>
</feature>
<dbReference type="EMBL" id="JAAIWN010000023">
    <property type="protein sequence ID" value="NEY81898.1"/>
    <property type="molecule type" value="Genomic_DNA"/>
</dbReference>
<reference evidence="3 4" key="1">
    <citation type="submission" date="2020-02" db="EMBL/GenBank/DDBJ databases">
        <title>Bacillus aquiflavi sp. nov., isolated from yellow water of strong flavor Chinese baijiu in Yibin region of China.</title>
        <authorList>
            <person name="Xie J."/>
        </authorList>
    </citation>
    <scope>NUCLEOTIDE SEQUENCE [LARGE SCALE GENOMIC DNA]</scope>
    <source>
        <strain evidence="3 4">3H-10</strain>
    </source>
</reference>
<keyword evidence="1" id="KW-1133">Transmembrane helix</keyword>
<dbReference type="EMBL" id="JACEIO010000025">
    <property type="protein sequence ID" value="MBA4537641.1"/>
    <property type="molecule type" value="Genomic_DNA"/>
</dbReference>
<sequence length="313" mass="35357">MGNIHKLTEGALFLSIYAVLLLVFLYIPVLGVVVSLFLVFPFILMTVKNELKFSLVFLIAATLISLIVGTILAVPVTITYGTVGMVIGYLLKKENSRFAIYIGGSLALLINIVLQYVVAVSFFQLNFIEETIQVFRESTELSFEMLARMGQSPNEALQKQFEDTIKLMKTLAPSLFVLMAFIGMFVIQLVNMPILRRFHIQPPKWRPFCELTLPRSLLLYYLLTILIILLVKPAEDQFLYGALTNLSFILQALILLQGFAFIFYFSYSKGYSKAIPIIATILAFIIPIFLPIVRILGIIDLGFNLRQYVGTKK</sequence>
<keyword evidence="4" id="KW-1185">Reference proteome</keyword>
<feature type="transmembrane region" description="Helical" evidence="1">
    <location>
        <begin position="98"/>
        <end position="118"/>
    </location>
</feature>
<evidence type="ECO:0000256" key="1">
    <source>
        <dbReference type="SAM" id="Phobius"/>
    </source>
</evidence>
<protein>
    <submittedName>
        <fullName evidence="3">YybS family protein</fullName>
    </submittedName>
</protein>
<keyword evidence="1" id="KW-0812">Transmembrane</keyword>
<evidence type="ECO:0000313" key="5">
    <source>
        <dbReference type="Proteomes" id="UP000570010"/>
    </source>
</evidence>
<name>A0A6B3VX88_9BACI</name>
<feature type="transmembrane region" description="Helical" evidence="1">
    <location>
        <begin position="55"/>
        <end position="78"/>
    </location>
</feature>
<keyword evidence="1" id="KW-0472">Membrane</keyword>
<dbReference type="InterPro" id="IPR018710">
    <property type="entry name" value="DUF2232"/>
</dbReference>
<dbReference type="RefSeq" id="WP_163242293.1">
    <property type="nucleotide sequence ID" value="NZ_CP082780.1"/>
</dbReference>
<feature type="transmembrane region" description="Helical" evidence="1">
    <location>
        <begin position="216"/>
        <end position="234"/>
    </location>
</feature>
<evidence type="ECO:0000313" key="4">
    <source>
        <dbReference type="Proteomes" id="UP000472971"/>
    </source>
</evidence>
<dbReference type="Pfam" id="PF09991">
    <property type="entry name" value="DUF2232"/>
    <property type="match status" value="1"/>
</dbReference>
<dbReference type="Proteomes" id="UP000472971">
    <property type="component" value="Unassembled WGS sequence"/>
</dbReference>
<organism evidence="3 4">
    <name type="scientific">Bacillus aquiflavi</name>
    <dbReference type="NCBI Taxonomy" id="2672567"/>
    <lineage>
        <taxon>Bacteria</taxon>
        <taxon>Bacillati</taxon>
        <taxon>Bacillota</taxon>
        <taxon>Bacilli</taxon>
        <taxon>Bacillales</taxon>
        <taxon>Bacillaceae</taxon>
        <taxon>Bacillus</taxon>
    </lineage>
</organism>
<dbReference type="AlphaFoldDB" id="A0A6B3VX88"/>
<feature type="transmembrane region" description="Helical" evidence="1">
    <location>
        <begin position="277"/>
        <end position="299"/>
    </location>
</feature>
<proteinExistence type="predicted"/>
<reference evidence="2 5" key="2">
    <citation type="submission" date="2020-07" db="EMBL/GenBank/DDBJ databases">
        <authorList>
            <person name="Feng H."/>
        </authorList>
    </citation>
    <scope>NUCLEOTIDE SEQUENCE [LARGE SCALE GENOMIC DNA]</scope>
    <source>
        <strain evidence="5">s-12</strain>
        <strain evidence="2">S-12</strain>
    </source>
</reference>
<comment type="caution">
    <text evidence="3">The sequence shown here is derived from an EMBL/GenBank/DDBJ whole genome shotgun (WGS) entry which is preliminary data.</text>
</comment>
<accession>A0A6B3VX88</accession>
<evidence type="ECO:0000313" key="2">
    <source>
        <dbReference type="EMBL" id="MBA4537641.1"/>
    </source>
</evidence>
<evidence type="ECO:0000313" key="3">
    <source>
        <dbReference type="EMBL" id="NEY81898.1"/>
    </source>
</evidence>